<keyword evidence="3" id="KW-0131">Cell cycle</keyword>
<dbReference type="AlphaFoldDB" id="A0A1H5URD0"/>
<keyword evidence="3" id="KW-0132">Cell division</keyword>
<organism evidence="3 4">
    <name type="scientific">Caloramator fervidus</name>
    <dbReference type="NCBI Taxonomy" id="29344"/>
    <lineage>
        <taxon>Bacteria</taxon>
        <taxon>Bacillati</taxon>
        <taxon>Bacillota</taxon>
        <taxon>Clostridia</taxon>
        <taxon>Eubacteriales</taxon>
        <taxon>Clostridiaceae</taxon>
        <taxon>Caloramator</taxon>
    </lineage>
</organism>
<proteinExistence type="predicted"/>
<keyword evidence="1" id="KW-0175">Coiled coil</keyword>
<evidence type="ECO:0000256" key="1">
    <source>
        <dbReference type="SAM" id="Coils"/>
    </source>
</evidence>
<protein>
    <submittedName>
        <fullName evidence="3">Cell division protein FtsL</fullName>
    </submittedName>
</protein>
<keyword evidence="2" id="KW-0812">Transmembrane</keyword>
<name>A0A1H5URD0_9CLOT</name>
<dbReference type="GO" id="GO:0051301">
    <property type="term" value="P:cell division"/>
    <property type="evidence" value="ECO:0007669"/>
    <property type="project" value="UniProtKB-KW"/>
</dbReference>
<dbReference type="Pfam" id="PF04977">
    <property type="entry name" value="DivIC"/>
    <property type="match status" value="1"/>
</dbReference>
<gene>
    <name evidence="3" type="ORF">SAMN05660865_00987</name>
</gene>
<dbReference type="EMBL" id="FNUK01000010">
    <property type="protein sequence ID" value="SEF77643.1"/>
    <property type="molecule type" value="Genomic_DNA"/>
</dbReference>
<sequence>MVMTNNKNYVQGSVVYKLKEDNKVEKKTQNKPRKNKQSKKLFKFVLKVLFVSFFSFIILARFYNIIKLNAEIRNLKKEIKLVQDENDNLRVEIAKFNTLKNIDKLAVQKYGMIVPHPSDVYYVDVTPLNVAKDEENNKKINLSFIYRLLGLIQ</sequence>
<accession>A0A1H5URD0</accession>
<keyword evidence="2" id="KW-0472">Membrane</keyword>
<evidence type="ECO:0000256" key="2">
    <source>
        <dbReference type="SAM" id="Phobius"/>
    </source>
</evidence>
<feature type="transmembrane region" description="Helical" evidence="2">
    <location>
        <begin position="41"/>
        <end position="63"/>
    </location>
</feature>
<dbReference type="OrthoDB" id="1954658at2"/>
<keyword evidence="4" id="KW-1185">Reference proteome</keyword>
<reference evidence="4" key="1">
    <citation type="submission" date="2016-10" db="EMBL/GenBank/DDBJ databases">
        <authorList>
            <person name="Varghese N."/>
            <person name="Submissions S."/>
        </authorList>
    </citation>
    <scope>NUCLEOTIDE SEQUENCE [LARGE SCALE GENOMIC DNA]</scope>
    <source>
        <strain evidence="4">DSM 5463</strain>
    </source>
</reference>
<dbReference type="Proteomes" id="UP000242850">
    <property type="component" value="Unassembled WGS sequence"/>
</dbReference>
<keyword evidence="2" id="KW-1133">Transmembrane helix</keyword>
<dbReference type="InterPro" id="IPR007060">
    <property type="entry name" value="FtsL/DivIC"/>
</dbReference>
<feature type="coiled-coil region" evidence="1">
    <location>
        <begin position="65"/>
        <end position="99"/>
    </location>
</feature>
<evidence type="ECO:0000313" key="3">
    <source>
        <dbReference type="EMBL" id="SEF77643.1"/>
    </source>
</evidence>
<evidence type="ECO:0000313" key="4">
    <source>
        <dbReference type="Proteomes" id="UP000242850"/>
    </source>
</evidence>